<dbReference type="RefSeq" id="WP_083398217.1">
    <property type="nucleotide sequence ID" value="NZ_FOBO01000020.1"/>
</dbReference>
<dbReference type="EMBL" id="FOBO01000020">
    <property type="protein sequence ID" value="SEN54330.1"/>
    <property type="molecule type" value="Genomic_DNA"/>
</dbReference>
<dbReference type="Proteomes" id="UP000182160">
    <property type="component" value="Unassembled WGS sequence"/>
</dbReference>
<evidence type="ECO:0000313" key="2">
    <source>
        <dbReference type="Proteomes" id="UP000182160"/>
    </source>
</evidence>
<dbReference type="AlphaFoldDB" id="A0A1H8HE17"/>
<dbReference type="Pfam" id="PF06067">
    <property type="entry name" value="DUF932"/>
    <property type="match status" value="1"/>
</dbReference>
<gene>
    <name evidence="1" type="ORF">SAMN04488077_12010</name>
</gene>
<sequence length="237" mass="26323">MLMLHAGAEAIEASALPDVPMPAATKSHHPIAHHDVVQMVKFSLGFHGHEITEEHHGIMPDGLRYFGLLTLKSAHGDYTHTVGLRNSNDKSWPIGIAFGSRVFVCDNTAFTGEKVIKRRHTANAKRDLPALVAEAIEPLHEARLAMSQQYNRFKAAELGDYQADAAIMQMYRDGVINVQRIANVANAWDNPPHDWGDKTAWRLFNAATYAMIGRVAEDPRSTQKLHEVVDGICTRLN</sequence>
<name>A0A1H8HE17_9RHOB</name>
<protein>
    <recommendedName>
        <fullName evidence="3">DUF932 domain-containing protein</fullName>
    </recommendedName>
</protein>
<reference evidence="1 2" key="1">
    <citation type="submission" date="2016-10" db="EMBL/GenBank/DDBJ databases">
        <authorList>
            <person name="de Groot N.N."/>
        </authorList>
    </citation>
    <scope>NUCLEOTIDE SEQUENCE [LARGE SCALE GENOMIC DNA]</scope>
    <source>
        <strain evidence="1 2">DSM 11457</strain>
    </source>
</reference>
<accession>A0A1H8HE17</accession>
<dbReference type="InterPro" id="IPR026325">
    <property type="entry name" value="DUF932"/>
</dbReference>
<evidence type="ECO:0008006" key="3">
    <source>
        <dbReference type="Google" id="ProtNLM"/>
    </source>
</evidence>
<organism evidence="1 2">
    <name type="scientific">Roseovarius tolerans</name>
    <dbReference type="NCBI Taxonomy" id="74031"/>
    <lineage>
        <taxon>Bacteria</taxon>
        <taxon>Pseudomonadati</taxon>
        <taxon>Pseudomonadota</taxon>
        <taxon>Alphaproteobacteria</taxon>
        <taxon>Rhodobacterales</taxon>
        <taxon>Roseobacteraceae</taxon>
        <taxon>Roseovarius</taxon>
    </lineage>
</organism>
<proteinExistence type="predicted"/>
<evidence type="ECO:0000313" key="1">
    <source>
        <dbReference type="EMBL" id="SEN54330.1"/>
    </source>
</evidence>